<feature type="non-terminal residue" evidence="1">
    <location>
        <position position="1"/>
    </location>
</feature>
<dbReference type="InterPro" id="IPR006944">
    <property type="entry name" value="Phage/GTA_portal"/>
</dbReference>
<evidence type="ECO:0008006" key="2">
    <source>
        <dbReference type="Google" id="ProtNLM"/>
    </source>
</evidence>
<dbReference type="NCBIfam" id="TIGR01537">
    <property type="entry name" value="portal_HK97"/>
    <property type="match status" value="1"/>
</dbReference>
<dbReference type="Pfam" id="PF04860">
    <property type="entry name" value="Phage_portal"/>
    <property type="match status" value="1"/>
</dbReference>
<organism evidence="1">
    <name type="scientific">marine sediment metagenome</name>
    <dbReference type="NCBI Taxonomy" id="412755"/>
    <lineage>
        <taxon>unclassified sequences</taxon>
        <taxon>metagenomes</taxon>
        <taxon>ecological metagenomes</taxon>
    </lineage>
</organism>
<name>A0A0F8Y923_9ZZZZ</name>
<comment type="caution">
    <text evidence="1">The sequence shown here is derived from an EMBL/GenBank/DDBJ whole genome shotgun (WGS) entry which is preliminary data.</text>
</comment>
<dbReference type="AlphaFoldDB" id="A0A0F8Y923"/>
<reference evidence="1" key="1">
    <citation type="journal article" date="2015" name="Nature">
        <title>Complex archaea that bridge the gap between prokaryotes and eukaryotes.</title>
        <authorList>
            <person name="Spang A."/>
            <person name="Saw J.H."/>
            <person name="Jorgensen S.L."/>
            <person name="Zaremba-Niedzwiedzka K."/>
            <person name="Martijn J."/>
            <person name="Lind A.E."/>
            <person name="van Eijk R."/>
            <person name="Schleper C."/>
            <person name="Guy L."/>
            <person name="Ettema T.J."/>
        </authorList>
    </citation>
    <scope>NUCLEOTIDE SEQUENCE</scope>
</reference>
<sequence length="393" mass="43651">AIGTMLATEEYAARFFGGNNATPRGVIEIEGELGDKAYKRLNKDWNKHFGGRANAHKTAILEGGKFHALTMPAKDAQFLETRQFQIAEIARIFNIPPHMLRDLTKSSYSNIEQQSLEFVIYTLRPWLVRWEQEVNRKLFKQGGRFFAEFEVDGLLRGDVKTRHETYASGRQWGYYSINSILALENLPLLPPEIGDQHMVPLNMQPAGSMDANSKNLASGVAASALLSPAAPAAAKASEEGAEHRLATARATPSYLQAAHLPLLSDAFGHVFGKILTSAQRTLKKSRAQDNNLLLFKQWIGEEINGEDYRRFATSRLLPVVRALTSAGGAMDEADTVAYTSALVTRHCKRCTQELSDTERPEEVLDIWQSGGALGSAVREISRIWETSYKEKGQ</sequence>
<proteinExistence type="predicted"/>
<dbReference type="Gene3D" id="1.20.1270.210">
    <property type="match status" value="1"/>
</dbReference>
<dbReference type="InterPro" id="IPR006427">
    <property type="entry name" value="Portal_HK97"/>
</dbReference>
<accession>A0A0F8Y923</accession>
<evidence type="ECO:0000313" key="1">
    <source>
        <dbReference type="EMBL" id="KKK77882.1"/>
    </source>
</evidence>
<dbReference type="EMBL" id="LAZR01054742">
    <property type="protein sequence ID" value="KKK77882.1"/>
    <property type="molecule type" value="Genomic_DNA"/>
</dbReference>
<protein>
    <recommendedName>
        <fullName evidence="2">Phage portal protein</fullName>
    </recommendedName>
</protein>
<gene>
    <name evidence="1" type="ORF">LCGC14_2849130</name>
</gene>